<keyword evidence="3" id="KW-1185">Reference proteome</keyword>
<keyword evidence="1" id="KW-1133">Transmembrane helix</keyword>
<dbReference type="AlphaFoldDB" id="A0AAN9FGR7"/>
<name>A0AAN9FGR7_CROPI</name>
<dbReference type="Proteomes" id="UP001372338">
    <property type="component" value="Unassembled WGS sequence"/>
</dbReference>
<evidence type="ECO:0000313" key="2">
    <source>
        <dbReference type="EMBL" id="KAK7276117.1"/>
    </source>
</evidence>
<evidence type="ECO:0000256" key="1">
    <source>
        <dbReference type="SAM" id="Phobius"/>
    </source>
</evidence>
<keyword evidence="1" id="KW-0472">Membrane</keyword>
<keyword evidence="1" id="KW-0812">Transmembrane</keyword>
<sequence>MNTTTIPKQQEKKNQMVAKEDYMHHLTCTLMMMKMGTIMQTINYSTLFWLFFGLFSYVNHEGKSRI</sequence>
<evidence type="ECO:0000313" key="3">
    <source>
        <dbReference type="Proteomes" id="UP001372338"/>
    </source>
</evidence>
<organism evidence="2 3">
    <name type="scientific">Crotalaria pallida</name>
    <name type="common">Smooth rattlebox</name>
    <name type="synonym">Crotalaria striata</name>
    <dbReference type="NCBI Taxonomy" id="3830"/>
    <lineage>
        <taxon>Eukaryota</taxon>
        <taxon>Viridiplantae</taxon>
        <taxon>Streptophyta</taxon>
        <taxon>Embryophyta</taxon>
        <taxon>Tracheophyta</taxon>
        <taxon>Spermatophyta</taxon>
        <taxon>Magnoliopsida</taxon>
        <taxon>eudicotyledons</taxon>
        <taxon>Gunneridae</taxon>
        <taxon>Pentapetalae</taxon>
        <taxon>rosids</taxon>
        <taxon>fabids</taxon>
        <taxon>Fabales</taxon>
        <taxon>Fabaceae</taxon>
        <taxon>Papilionoideae</taxon>
        <taxon>50 kb inversion clade</taxon>
        <taxon>genistoids sensu lato</taxon>
        <taxon>core genistoids</taxon>
        <taxon>Crotalarieae</taxon>
        <taxon>Crotalaria</taxon>
    </lineage>
</organism>
<proteinExistence type="predicted"/>
<feature type="transmembrane region" description="Helical" evidence="1">
    <location>
        <begin position="41"/>
        <end position="58"/>
    </location>
</feature>
<accession>A0AAN9FGR7</accession>
<dbReference type="EMBL" id="JAYWIO010000003">
    <property type="protein sequence ID" value="KAK7276117.1"/>
    <property type="molecule type" value="Genomic_DNA"/>
</dbReference>
<comment type="caution">
    <text evidence="2">The sequence shown here is derived from an EMBL/GenBank/DDBJ whole genome shotgun (WGS) entry which is preliminary data.</text>
</comment>
<gene>
    <name evidence="2" type="ORF">RIF29_17250</name>
</gene>
<protein>
    <submittedName>
        <fullName evidence="2">Uncharacterized protein</fullName>
    </submittedName>
</protein>
<reference evidence="2 3" key="1">
    <citation type="submission" date="2024-01" db="EMBL/GenBank/DDBJ databases">
        <title>The genomes of 5 underutilized Papilionoideae crops provide insights into root nodulation and disease resistanc.</title>
        <authorList>
            <person name="Yuan L."/>
        </authorList>
    </citation>
    <scope>NUCLEOTIDE SEQUENCE [LARGE SCALE GENOMIC DNA]</scope>
    <source>
        <strain evidence="2">ZHUSHIDOU_FW_LH</strain>
        <tissue evidence="2">Leaf</tissue>
    </source>
</reference>